<evidence type="ECO:0000313" key="3">
    <source>
        <dbReference type="EMBL" id="HEA51285.1"/>
    </source>
</evidence>
<feature type="transmembrane region" description="Helical" evidence="1">
    <location>
        <begin position="125"/>
        <end position="146"/>
    </location>
</feature>
<organism evidence="3">
    <name type="scientific">Marinobacter antarcticus</name>
    <dbReference type="NCBI Taxonomy" id="564117"/>
    <lineage>
        <taxon>Bacteria</taxon>
        <taxon>Pseudomonadati</taxon>
        <taxon>Pseudomonadota</taxon>
        <taxon>Gammaproteobacteria</taxon>
        <taxon>Pseudomonadales</taxon>
        <taxon>Marinobacteraceae</taxon>
        <taxon>Marinobacter</taxon>
    </lineage>
</organism>
<sequence length="164" mass="18422">MHVTSIKKDAGFALAFILLSIWITWESFSYSYQSSVLLRGLAMILVVMSVAFFIIRIYQYLRMAKARGHAAPFLEGNDVRHLLKSLLVFGLVGGYILAITLVGFLLATFLFVFISMCCFSGKPRVFYLVYSAALALTIFMLFFNALGVTLPDSLLPFDTFFKIV</sequence>
<proteinExistence type="predicted"/>
<dbReference type="InterPro" id="IPR009936">
    <property type="entry name" value="DUF1468"/>
</dbReference>
<evidence type="ECO:0000256" key="1">
    <source>
        <dbReference type="SAM" id="Phobius"/>
    </source>
</evidence>
<feature type="domain" description="DUF1468" evidence="2">
    <location>
        <begin position="12"/>
        <end position="151"/>
    </location>
</feature>
<dbReference type="AlphaFoldDB" id="A0A831VY03"/>
<keyword evidence="1" id="KW-0812">Transmembrane</keyword>
<accession>A0A831VY03</accession>
<feature type="transmembrane region" description="Helical" evidence="1">
    <location>
        <begin position="86"/>
        <end position="113"/>
    </location>
</feature>
<feature type="transmembrane region" description="Helical" evidence="1">
    <location>
        <begin position="36"/>
        <end position="58"/>
    </location>
</feature>
<dbReference type="Proteomes" id="UP000885748">
    <property type="component" value="Unassembled WGS sequence"/>
</dbReference>
<evidence type="ECO:0000259" key="2">
    <source>
        <dbReference type="Pfam" id="PF07331"/>
    </source>
</evidence>
<dbReference type="Pfam" id="PF07331">
    <property type="entry name" value="TctB"/>
    <property type="match status" value="1"/>
</dbReference>
<keyword evidence="1" id="KW-1133">Transmembrane helix</keyword>
<name>A0A831VY03_9GAMM</name>
<keyword evidence="1" id="KW-0472">Membrane</keyword>
<dbReference type="EMBL" id="DRGY01000028">
    <property type="protein sequence ID" value="HEA51285.1"/>
    <property type="molecule type" value="Genomic_DNA"/>
</dbReference>
<gene>
    <name evidence="3" type="ORF">ENI00_02945</name>
</gene>
<protein>
    <submittedName>
        <fullName evidence="3">Tripartite tricarboxylate transporter TctB family protein</fullName>
    </submittedName>
</protein>
<comment type="caution">
    <text evidence="3">The sequence shown here is derived from an EMBL/GenBank/DDBJ whole genome shotgun (WGS) entry which is preliminary data.</text>
</comment>
<feature type="transmembrane region" description="Helical" evidence="1">
    <location>
        <begin position="12"/>
        <end position="30"/>
    </location>
</feature>
<reference evidence="3" key="1">
    <citation type="journal article" date="2020" name="mSystems">
        <title>Genome- and Community-Level Interaction Insights into Carbon Utilization and Element Cycling Functions of Hydrothermarchaeota in Hydrothermal Sediment.</title>
        <authorList>
            <person name="Zhou Z."/>
            <person name="Liu Y."/>
            <person name="Xu W."/>
            <person name="Pan J."/>
            <person name="Luo Z.H."/>
            <person name="Li M."/>
        </authorList>
    </citation>
    <scope>NUCLEOTIDE SEQUENCE [LARGE SCALE GENOMIC DNA]</scope>
    <source>
        <strain evidence="3">HyVt-357</strain>
    </source>
</reference>